<name>A0A0A9GJT9_ARUDO</name>
<reference evidence="1" key="1">
    <citation type="submission" date="2014-09" db="EMBL/GenBank/DDBJ databases">
        <authorList>
            <person name="Magalhaes I.L.F."/>
            <person name="Oliveira U."/>
            <person name="Santos F.R."/>
            <person name="Vidigal T.H.D.A."/>
            <person name="Brescovit A.D."/>
            <person name="Santos A.J."/>
        </authorList>
    </citation>
    <scope>NUCLEOTIDE SEQUENCE</scope>
    <source>
        <tissue evidence="1">Shoot tissue taken approximately 20 cm above the soil surface</tissue>
    </source>
</reference>
<reference evidence="1" key="2">
    <citation type="journal article" date="2015" name="Data Brief">
        <title>Shoot transcriptome of the giant reed, Arundo donax.</title>
        <authorList>
            <person name="Barrero R.A."/>
            <person name="Guerrero F.D."/>
            <person name="Moolhuijzen P."/>
            <person name="Goolsby J.A."/>
            <person name="Tidwell J."/>
            <person name="Bellgard S.E."/>
            <person name="Bellgard M.I."/>
        </authorList>
    </citation>
    <scope>NUCLEOTIDE SEQUENCE</scope>
    <source>
        <tissue evidence="1">Shoot tissue taken approximately 20 cm above the soil surface</tissue>
    </source>
</reference>
<dbReference type="AlphaFoldDB" id="A0A0A9GJT9"/>
<protein>
    <submittedName>
        <fullName evidence="1">Uncharacterized protein</fullName>
    </submittedName>
</protein>
<proteinExistence type="predicted"/>
<sequence length="33" mass="3478">MRHDIMSPVYNCNGGSYPSAIIHLSVSGATSVL</sequence>
<organism evidence="1">
    <name type="scientific">Arundo donax</name>
    <name type="common">Giant reed</name>
    <name type="synonym">Donax arundinaceus</name>
    <dbReference type="NCBI Taxonomy" id="35708"/>
    <lineage>
        <taxon>Eukaryota</taxon>
        <taxon>Viridiplantae</taxon>
        <taxon>Streptophyta</taxon>
        <taxon>Embryophyta</taxon>
        <taxon>Tracheophyta</taxon>
        <taxon>Spermatophyta</taxon>
        <taxon>Magnoliopsida</taxon>
        <taxon>Liliopsida</taxon>
        <taxon>Poales</taxon>
        <taxon>Poaceae</taxon>
        <taxon>PACMAD clade</taxon>
        <taxon>Arundinoideae</taxon>
        <taxon>Arundineae</taxon>
        <taxon>Arundo</taxon>
    </lineage>
</organism>
<dbReference type="EMBL" id="GBRH01172501">
    <property type="protein sequence ID" value="JAE25395.1"/>
    <property type="molecule type" value="Transcribed_RNA"/>
</dbReference>
<accession>A0A0A9GJT9</accession>
<evidence type="ECO:0000313" key="1">
    <source>
        <dbReference type="EMBL" id="JAE25395.1"/>
    </source>
</evidence>